<dbReference type="KEGG" id="smo:SELMODRAFT_427617"/>
<proteinExistence type="predicted"/>
<evidence type="ECO:0000313" key="2">
    <source>
        <dbReference type="Proteomes" id="UP000001514"/>
    </source>
</evidence>
<protein>
    <submittedName>
        <fullName evidence="1">Uncharacterized protein</fullName>
    </submittedName>
</protein>
<evidence type="ECO:0000313" key="1">
    <source>
        <dbReference type="EMBL" id="EFJ10027.1"/>
    </source>
</evidence>
<dbReference type="Gramene" id="EFJ10027">
    <property type="protein sequence ID" value="EFJ10027"/>
    <property type="gene ID" value="SELMODRAFT_427617"/>
</dbReference>
<reference evidence="1 2" key="1">
    <citation type="journal article" date="2011" name="Science">
        <title>The Selaginella genome identifies genetic changes associated with the evolution of vascular plants.</title>
        <authorList>
            <person name="Banks J.A."/>
            <person name="Nishiyama T."/>
            <person name="Hasebe M."/>
            <person name="Bowman J.L."/>
            <person name="Gribskov M."/>
            <person name="dePamphilis C."/>
            <person name="Albert V.A."/>
            <person name="Aono N."/>
            <person name="Aoyama T."/>
            <person name="Ambrose B.A."/>
            <person name="Ashton N.W."/>
            <person name="Axtell M.J."/>
            <person name="Barker E."/>
            <person name="Barker M.S."/>
            <person name="Bennetzen J.L."/>
            <person name="Bonawitz N.D."/>
            <person name="Chapple C."/>
            <person name="Cheng C."/>
            <person name="Correa L.G."/>
            <person name="Dacre M."/>
            <person name="DeBarry J."/>
            <person name="Dreyer I."/>
            <person name="Elias M."/>
            <person name="Engstrom E.M."/>
            <person name="Estelle M."/>
            <person name="Feng L."/>
            <person name="Finet C."/>
            <person name="Floyd S.K."/>
            <person name="Frommer W.B."/>
            <person name="Fujita T."/>
            <person name="Gramzow L."/>
            <person name="Gutensohn M."/>
            <person name="Harholt J."/>
            <person name="Hattori M."/>
            <person name="Heyl A."/>
            <person name="Hirai T."/>
            <person name="Hiwatashi Y."/>
            <person name="Ishikawa M."/>
            <person name="Iwata M."/>
            <person name="Karol K.G."/>
            <person name="Koehler B."/>
            <person name="Kolukisaoglu U."/>
            <person name="Kubo M."/>
            <person name="Kurata T."/>
            <person name="Lalonde S."/>
            <person name="Li K."/>
            <person name="Li Y."/>
            <person name="Litt A."/>
            <person name="Lyons E."/>
            <person name="Manning G."/>
            <person name="Maruyama T."/>
            <person name="Michael T.P."/>
            <person name="Mikami K."/>
            <person name="Miyazaki S."/>
            <person name="Morinaga S."/>
            <person name="Murata T."/>
            <person name="Mueller-Roeber B."/>
            <person name="Nelson D.R."/>
            <person name="Obara M."/>
            <person name="Oguri Y."/>
            <person name="Olmstead R.G."/>
            <person name="Onodera N."/>
            <person name="Petersen B.L."/>
            <person name="Pils B."/>
            <person name="Prigge M."/>
            <person name="Rensing S.A."/>
            <person name="Riano-Pachon D.M."/>
            <person name="Roberts A.W."/>
            <person name="Sato Y."/>
            <person name="Scheller H.V."/>
            <person name="Schulz B."/>
            <person name="Schulz C."/>
            <person name="Shakirov E.V."/>
            <person name="Shibagaki N."/>
            <person name="Shinohara N."/>
            <person name="Shippen D.E."/>
            <person name="Soerensen I."/>
            <person name="Sotooka R."/>
            <person name="Sugimoto N."/>
            <person name="Sugita M."/>
            <person name="Sumikawa N."/>
            <person name="Tanurdzic M."/>
            <person name="Theissen G."/>
            <person name="Ulvskov P."/>
            <person name="Wakazuki S."/>
            <person name="Weng J.K."/>
            <person name="Willats W.W."/>
            <person name="Wipf D."/>
            <person name="Wolf P.G."/>
            <person name="Yang L."/>
            <person name="Zimmer A.D."/>
            <person name="Zhu Q."/>
            <person name="Mitros T."/>
            <person name="Hellsten U."/>
            <person name="Loque D."/>
            <person name="Otillar R."/>
            <person name="Salamov A."/>
            <person name="Schmutz J."/>
            <person name="Shapiro H."/>
            <person name="Lindquist E."/>
            <person name="Lucas S."/>
            <person name="Rokhsar D."/>
            <person name="Grigoriev I.V."/>
        </authorList>
    </citation>
    <scope>NUCLEOTIDE SEQUENCE [LARGE SCALE GENOMIC DNA]</scope>
</reference>
<name>D8T066_SELML</name>
<dbReference type="AlphaFoldDB" id="D8T066"/>
<organism evidence="2">
    <name type="scientific">Selaginella moellendorffii</name>
    <name type="common">Spikemoss</name>
    <dbReference type="NCBI Taxonomy" id="88036"/>
    <lineage>
        <taxon>Eukaryota</taxon>
        <taxon>Viridiplantae</taxon>
        <taxon>Streptophyta</taxon>
        <taxon>Embryophyta</taxon>
        <taxon>Tracheophyta</taxon>
        <taxon>Lycopodiopsida</taxon>
        <taxon>Selaginellales</taxon>
        <taxon>Selaginellaceae</taxon>
        <taxon>Selaginella</taxon>
    </lineage>
</organism>
<dbReference type="InParanoid" id="D8T066"/>
<accession>D8T066</accession>
<sequence length="166" mass="17328">MDTQINISVIEAIGTSALEAAAIGGGVLASNVGGGGVVMPLVVEVARGKVTEPIKEVIGSIIDGSTTEATGGMVATPTTPQAGGEGLCMHDSDTIMNDLVWDTIIQAQEWTLVQNHWMRLAYELNMATCSSFAKVGFGSTAGTFIVSPTFPRTSRTKPVTTELKQK</sequence>
<dbReference type="HOGENOM" id="CLU_095147_0_0_1"/>
<dbReference type="Proteomes" id="UP000001514">
    <property type="component" value="Unassembled WGS sequence"/>
</dbReference>
<dbReference type="EMBL" id="GL377657">
    <property type="protein sequence ID" value="EFJ10027.1"/>
    <property type="molecule type" value="Genomic_DNA"/>
</dbReference>
<keyword evidence="2" id="KW-1185">Reference proteome</keyword>
<gene>
    <name evidence="1" type="ORF">SELMODRAFT_427617</name>
</gene>